<dbReference type="EMBL" id="JBHSOC010000003">
    <property type="protein sequence ID" value="MFC5640318.1"/>
    <property type="molecule type" value="Genomic_DNA"/>
</dbReference>
<proteinExistence type="predicted"/>
<dbReference type="Gene3D" id="3.30.200.20">
    <property type="entry name" value="Phosphorylase Kinase, domain 1"/>
    <property type="match status" value="1"/>
</dbReference>
<comment type="caution">
    <text evidence="9">The sequence shown here is derived from an EMBL/GenBank/DDBJ whole genome shotgun (WGS) entry which is preliminary data.</text>
</comment>
<feature type="compositionally biased region" description="Polar residues" evidence="6">
    <location>
        <begin position="420"/>
        <end position="433"/>
    </location>
</feature>
<keyword evidence="2 5" id="KW-0547">Nucleotide-binding</keyword>
<feature type="domain" description="Protein kinase" evidence="8">
    <location>
        <begin position="4"/>
        <end position="261"/>
    </location>
</feature>
<evidence type="ECO:0000256" key="7">
    <source>
        <dbReference type="SAM" id="Phobius"/>
    </source>
</evidence>
<dbReference type="PANTHER" id="PTHR43289">
    <property type="entry name" value="MITOGEN-ACTIVATED PROTEIN KINASE KINASE KINASE 20-RELATED"/>
    <property type="match status" value="1"/>
</dbReference>
<accession>A0ABW0V386</accession>
<dbReference type="Pfam" id="PF00069">
    <property type="entry name" value="Pkinase"/>
    <property type="match status" value="1"/>
</dbReference>
<dbReference type="PANTHER" id="PTHR43289:SF34">
    <property type="entry name" value="SERINE_THREONINE-PROTEIN KINASE YBDM-RELATED"/>
    <property type="match status" value="1"/>
</dbReference>
<dbReference type="Proteomes" id="UP001596066">
    <property type="component" value="Unassembled WGS sequence"/>
</dbReference>
<evidence type="ECO:0000256" key="4">
    <source>
        <dbReference type="ARBA" id="ARBA00022840"/>
    </source>
</evidence>
<dbReference type="PROSITE" id="PS00107">
    <property type="entry name" value="PROTEIN_KINASE_ATP"/>
    <property type="match status" value="1"/>
</dbReference>
<feature type="region of interest" description="Disordered" evidence="6">
    <location>
        <begin position="391"/>
        <end position="433"/>
    </location>
</feature>
<organism evidence="9 10">
    <name type="scientific">Kitasatospora cinereorecta</name>
    <dbReference type="NCBI Taxonomy" id="285560"/>
    <lineage>
        <taxon>Bacteria</taxon>
        <taxon>Bacillati</taxon>
        <taxon>Actinomycetota</taxon>
        <taxon>Actinomycetes</taxon>
        <taxon>Kitasatosporales</taxon>
        <taxon>Streptomycetaceae</taxon>
        <taxon>Kitasatospora</taxon>
    </lineage>
</organism>
<dbReference type="InterPro" id="IPR008271">
    <property type="entry name" value="Ser/Thr_kinase_AS"/>
</dbReference>
<keyword evidence="1 9" id="KW-0808">Transferase</keyword>
<gene>
    <name evidence="9" type="ORF">ACFPZF_02995</name>
</gene>
<feature type="binding site" evidence="5">
    <location>
        <position position="32"/>
    </location>
    <ligand>
        <name>ATP</name>
        <dbReference type="ChEBI" id="CHEBI:30616"/>
    </ligand>
</feature>
<evidence type="ECO:0000256" key="5">
    <source>
        <dbReference type="PROSITE-ProRule" id="PRU10141"/>
    </source>
</evidence>
<dbReference type="RefSeq" id="WP_346144275.1">
    <property type="nucleotide sequence ID" value="NZ_BAAAUA010000016.1"/>
</dbReference>
<dbReference type="SMART" id="SM00220">
    <property type="entry name" value="S_TKc"/>
    <property type="match status" value="1"/>
</dbReference>
<dbReference type="CDD" id="cd14014">
    <property type="entry name" value="STKc_PknB_like"/>
    <property type="match status" value="1"/>
</dbReference>
<dbReference type="InterPro" id="IPR011009">
    <property type="entry name" value="Kinase-like_dom_sf"/>
</dbReference>
<name>A0ABW0V386_9ACTN</name>
<evidence type="ECO:0000259" key="8">
    <source>
        <dbReference type="PROSITE" id="PS50011"/>
    </source>
</evidence>
<keyword evidence="7" id="KW-0812">Transmembrane</keyword>
<dbReference type="PROSITE" id="PS50011">
    <property type="entry name" value="PROTEIN_KINASE_DOM"/>
    <property type="match status" value="1"/>
</dbReference>
<dbReference type="PROSITE" id="PS00108">
    <property type="entry name" value="PROTEIN_KINASE_ST"/>
    <property type="match status" value="1"/>
</dbReference>
<dbReference type="InterPro" id="IPR017441">
    <property type="entry name" value="Protein_kinase_ATP_BS"/>
</dbReference>
<evidence type="ECO:0000256" key="2">
    <source>
        <dbReference type="ARBA" id="ARBA00022741"/>
    </source>
</evidence>
<evidence type="ECO:0000256" key="6">
    <source>
        <dbReference type="SAM" id="MobiDB-lite"/>
    </source>
</evidence>
<keyword evidence="10" id="KW-1185">Reference proteome</keyword>
<keyword evidence="7" id="KW-0472">Membrane</keyword>
<evidence type="ECO:0000256" key="3">
    <source>
        <dbReference type="ARBA" id="ARBA00022777"/>
    </source>
</evidence>
<dbReference type="SUPFAM" id="SSF56112">
    <property type="entry name" value="Protein kinase-like (PK-like)"/>
    <property type="match status" value="1"/>
</dbReference>
<dbReference type="Gene3D" id="1.10.510.10">
    <property type="entry name" value="Transferase(Phosphotransferase) domain 1"/>
    <property type="match status" value="1"/>
</dbReference>
<protein>
    <submittedName>
        <fullName evidence="9">Serine/threonine-protein kinase</fullName>
        <ecNumber evidence="9">2.7.11.1</ecNumber>
    </submittedName>
</protein>
<reference evidence="10" key="1">
    <citation type="journal article" date="2019" name="Int. J. Syst. Evol. Microbiol.">
        <title>The Global Catalogue of Microorganisms (GCM) 10K type strain sequencing project: providing services to taxonomists for standard genome sequencing and annotation.</title>
        <authorList>
            <consortium name="The Broad Institute Genomics Platform"/>
            <consortium name="The Broad Institute Genome Sequencing Center for Infectious Disease"/>
            <person name="Wu L."/>
            <person name="Ma J."/>
        </authorList>
    </citation>
    <scope>NUCLEOTIDE SEQUENCE [LARGE SCALE GENOMIC DNA]</scope>
    <source>
        <strain evidence="10">CGMCC 4.1622</strain>
    </source>
</reference>
<sequence length="544" mass="55928">MGEYRLLRRLGAGGMGQVFLGRTTGGRTVAVKTVHPHFAADPEFRLRFRQEVAAARRVGGRWTAPVLDADTDGEQPWVATGYVAGPALGAAVREFGPLPAATVRSLGIGLAEALAAVHGLGLVHRDVKPSNVLLALDGPRLIDFGISRALDAATSLTRSGYVVGSPGYLSPEQAEGQSAGPASDVFSLGAVLAYAATGVAPYGAGVSTPVLLYRVLHEEPDLGGLDDGLRALVTACLAKDPAQRPTPERIRERLAADDPAAAGRLTERDWLPAGIAGSLARLAVELLDLDTEAAAVPPTTTSPFVNEAHTDGTAVPPAPGHQPTVTATPTPHAPPQPQPRPLPAPDPQPTGASAVTTAPAPLRPGTLRVTLVAAVVLAAVVAGASVYLSTDHSTNANKGKPANHNRTTAATDPASATPDQDSASASPIPQTLGGTVPATFIGTWQGRLSNQQSTVDADFTITVTQGQKGEAVGSIHNNTGAGTRFCDSLANLVSAGTDRMILKTRPMSVLTGCVADPHEQVYSRNADGSLHLTVGGYSGDLARK</sequence>
<dbReference type="InterPro" id="IPR000719">
    <property type="entry name" value="Prot_kinase_dom"/>
</dbReference>
<feature type="transmembrane region" description="Helical" evidence="7">
    <location>
        <begin position="369"/>
        <end position="388"/>
    </location>
</feature>
<dbReference type="EC" id="2.7.11.1" evidence="9"/>
<keyword evidence="7" id="KW-1133">Transmembrane helix</keyword>
<feature type="region of interest" description="Disordered" evidence="6">
    <location>
        <begin position="298"/>
        <end position="359"/>
    </location>
</feature>
<feature type="compositionally biased region" description="Low complexity" evidence="6">
    <location>
        <begin position="407"/>
        <end position="419"/>
    </location>
</feature>
<feature type="compositionally biased region" description="Pro residues" evidence="6">
    <location>
        <begin position="331"/>
        <end position="348"/>
    </location>
</feature>
<keyword evidence="4 5" id="KW-0067">ATP-binding</keyword>
<evidence type="ECO:0000256" key="1">
    <source>
        <dbReference type="ARBA" id="ARBA00022679"/>
    </source>
</evidence>
<dbReference type="GO" id="GO:0004674">
    <property type="term" value="F:protein serine/threonine kinase activity"/>
    <property type="evidence" value="ECO:0007669"/>
    <property type="project" value="UniProtKB-EC"/>
</dbReference>
<evidence type="ECO:0000313" key="9">
    <source>
        <dbReference type="EMBL" id="MFC5640318.1"/>
    </source>
</evidence>
<evidence type="ECO:0000313" key="10">
    <source>
        <dbReference type="Proteomes" id="UP001596066"/>
    </source>
</evidence>
<keyword evidence="3 9" id="KW-0418">Kinase</keyword>